<proteinExistence type="predicted"/>
<dbReference type="EMBL" id="CM045758">
    <property type="protein sequence ID" value="KAI8032335.1"/>
    <property type="molecule type" value="Genomic_DNA"/>
</dbReference>
<name>A0ACC0J327_9ERIC</name>
<gene>
    <name evidence="1" type="ORF">LOK49_LG01G01584</name>
</gene>
<keyword evidence="1" id="KW-0418">Kinase</keyword>
<evidence type="ECO:0000313" key="2">
    <source>
        <dbReference type="Proteomes" id="UP001060215"/>
    </source>
</evidence>
<reference evidence="1 2" key="1">
    <citation type="journal article" date="2022" name="Plant J.">
        <title>Chromosome-level genome of Camellia lanceoleosa provides a valuable resource for understanding genome evolution and self-incompatibility.</title>
        <authorList>
            <person name="Gong W."/>
            <person name="Xiao S."/>
            <person name="Wang L."/>
            <person name="Liao Z."/>
            <person name="Chang Y."/>
            <person name="Mo W."/>
            <person name="Hu G."/>
            <person name="Li W."/>
            <person name="Zhao G."/>
            <person name="Zhu H."/>
            <person name="Hu X."/>
            <person name="Ji K."/>
            <person name="Xiang X."/>
            <person name="Song Q."/>
            <person name="Yuan D."/>
            <person name="Jin S."/>
            <person name="Zhang L."/>
        </authorList>
    </citation>
    <scope>NUCLEOTIDE SEQUENCE [LARGE SCALE GENOMIC DNA]</scope>
    <source>
        <strain evidence="1">SQ_2022a</strain>
    </source>
</reference>
<sequence>MDAFSLLKFWRFAAGTVGCGHSNNQTTATTDDVRNQPVHTTDDGDEEDSFFDLEFTAPGNEQINISDSDEDVESPNDVIFEGRFFPLESNSNSNSKPQSPISFLRSPPKFPVFLLFKKPKLEKTETGNASKQYQQQSKRFAVKCKVEEFPIFSLLARVNSSRSKLQRKSSEEEDAASSKRFAKDLVHKYLNLIKPLYVRVSKRYSEFSTATPSSSPAPLRVACKQLGKSRSVSSGAGIMPIKRGDSVQQQQNDGIQSAILHCKASYNSSRSREFSLLSRSASDPPLEISVNASRNSTTEEKKSSSI</sequence>
<comment type="caution">
    <text evidence="1">The sequence shown here is derived from an EMBL/GenBank/DDBJ whole genome shotgun (WGS) entry which is preliminary data.</text>
</comment>
<dbReference type="Proteomes" id="UP001060215">
    <property type="component" value="Chromosome 1"/>
</dbReference>
<evidence type="ECO:0000313" key="1">
    <source>
        <dbReference type="EMBL" id="KAI8032335.1"/>
    </source>
</evidence>
<organism evidence="1 2">
    <name type="scientific">Camellia lanceoleosa</name>
    <dbReference type="NCBI Taxonomy" id="1840588"/>
    <lineage>
        <taxon>Eukaryota</taxon>
        <taxon>Viridiplantae</taxon>
        <taxon>Streptophyta</taxon>
        <taxon>Embryophyta</taxon>
        <taxon>Tracheophyta</taxon>
        <taxon>Spermatophyta</taxon>
        <taxon>Magnoliopsida</taxon>
        <taxon>eudicotyledons</taxon>
        <taxon>Gunneridae</taxon>
        <taxon>Pentapetalae</taxon>
        <taxon>asterids</taxon>
        <taxon>Ericales</taxon>
        <taxon>Theaceae</taxon>
        <taxon>Camellia</taxon>
    </lineage>
</organism>
<keyword evidence="1" id="KW-0808">Transferase</keyword>
<protein>
    <submittedName>
        <fullName evidence="1">Membrane-associated kinase regulator 2</fullName>
    </submittedName>
</protein>
<keyword evidence="2" id="KW-1185">Reference proteome</keyword>
<accession>A0ACC0J327</accession>